<protein>
    <submittedName>
        <fullName evidence="3">Lysophospholipase L1</fullName>
    </submittedName>
</protein>
<dbReference type="SUPFAM" id="SSF52266">
    <property type="entry name" value="SGNH hydrolase"/>
    <property type="match status" value="1"/>
</dbReference>
<dbReference type="Proteomes" id="UP000183469">
    <property type="component" value="Unassembled WGS sequence"/>
</dbReference>
<dbReference type="OrthoDB" id="1625474at2"/>
<dbReference type="InterPro" id="IPR036514">
    <property type="entry name" value="SGNH_hydro_sf"/>
</dbReference>
<dbReference type="InterPro" id="IPR013783">
    <property type="entry name" value="Ig-like_fold"/>
</dbReference>
<gene>
    <name evidence="3" type="ORF">SAMN05660648_00286</name>
</gene>
<keyword evidence="1" id="KW-1133">Transmembrane helix</keyword>
<dbReference type="PANTHER" id="PTHR30383">
    <property type="entry name" value="THIOESTERASE 1/PROTEASE 1/LYSOPHOSPHOLIPASE L1"/>
    <property type="match status" value="1"/>
</dbReference>
<feature type="domain" description="SGNH hydrolase-type esterase" evidence="2">
    <location>
        <begin position="263"/>
        <end position="432"/>
    </location>
</feature>
<accession>A0A1H3VIM9</accession>
<dbReference type="EMBL" id="FNQG01000002">
    <property type="protein sequence ID" value="SDZ74629.1"/>
    <property type="molecule type" value="Genomic_DNA"/>
</dbReference>
<keyword evidence="1" id="KW-0812">Transmembrane</keyword>
<keyword evidence="1" id="KW-0472">Membrane</keyword>
<dbReference type="RefSeq" id="WP_074670362.1">
    <property type="nucleotide sequence ID" value="NZ_FNQG01000002.1"/>
</dbReference>
<reference evidence="3 4" key="1">
    <citation type="submission" date="2016-10" db="EMBL/GenBank/DDBJ databases">
        <authorList>
            <person name="de Groot N.N."/>
        </authorList>
    </citation>
    <scope>NUCLEOTIDE SEQUENCE [LARGE SCALE GENOMIC DNA]</scope>
    <source>
        <strain evidence="3 4">DSM 2872</strain>
    </source>
</reference>
<feature type="transmembrane region" description="Helical" evidence="1">
    <location>
        <begin position="9"/>
        <end position="31"/>
    </location>
</feature>
<sequence length="458" mass="52166">MTWWRQRRTYLMIIGLTVCIVGGAMGGILFYQMQNKAKTAAMDDGYYTVTSKQNPVSYSPVLEWEKDENAVFYEVEFFSSVPFFLDENCESTSAIHRSRRVYQNRYNPPLKDFAADLLGKRPLYWRVRSMDFDGNALTPFSPPRELWTSPDIAPMNAPVPVTEYNGERGRALLYPVYHWVQQAGAKRYEVALYHDNPAVNESVQPFATLFADMSELYDTSPRPLPNGFFWRVLSFDQDGNVMGTWSEPQYYRVSPLDNWEVGVLGDSISHGGGHFSFGPADFEFSYLSYLDFPAINLSQSGDTAQMTRDRFDADVLPFKPHYLLIMTGSNSLRAGEDPQVVIDCLKEIQRKCLENGIAPILLTLPMINPDSIEHIFQESTAPDYASRFLTVNNFIRTQVYIDTAAAFVCPDNKLPVKYALDGLHPDANGKRLMAERINLAWPQVKGLADRMLMNYQNE</sequence>
<evidence type="ECO:0000313" key="3">
    <source>
        <dbReference type="EMBL" id="SDZ74629.1"/>
    </source>
</evidence>
<dbReference type="InterPro" id="IPR013830">
    <property type="entry name" value="SGNH_hydro"/>
</dbReference>
<evidence type="ECO:0000256" key="1">
    <source>
        <dbReference type="SAM" id="Phobius"/>
    </source>
</evidence>
<dbReference type="PANTHER" id="PTHR30383:SF5">
    <property type="entry name" value="SGNH HYDROLASE-TYPE ESTERASE DOMAIN-CONTAINING PROTEIN"/>
    <property type="match status" value="1"/>
</dbReference>
<dbReference type="Gene3D" id="3.40.50.1110">
    <property type="entry name" value="SGNH hydrolase"/>
    <property type="match status" value="1"/>
</dbReference>
<dbReference type="GO" id="GO:0004622">
    <property type="term" value="F:phosphatidylcholine lysophospholipase activity"/>
    <property type="evidence" value="ECO:0007669"/>
    <property type="project" value="TreeGrafter"/>
</dbReference>
<dbReference type="Pfam" id="PF13472">
    <property type="entry name" value="Lipase_GDSL_2"/>
    <property type="match status" value="1"/>
</dbReference>
<dbReference type="Gene3D" id="2.60.40.10">
    <property type="entry name" value="Immunoglobulins"/>
    <property type="match status" value="2"/>
</dbReference>
<dbReference type="InterPro" id="IPR051532">
    <property type="entry name" value="Ester_Hydrolysis_Enzymes"/>
</dbReference>
<name>A0A1H3VIM9_SELRU</name>
<dbReference type="AlphaFoldDB" id="A0A1H3VIM9"/>
<proteinExistence type="predicted"/>
<evidence type="ECO:0000313" key="4">
    <source>
        <dbReference type="Proteomes" id="UP000183469"/>
    </source>
</evidence>
<evidence type="ECO:0000259" key="2">
    <source>
        <dbReference type="Pfam" id="PF13472"/>
    </source>
</evidence>
<organism evidence="3 4">
    <name type="scientific">Selenomonas ruminantium</name>
    <dbReference type="NCBI Taxonomy" id="971"/>
    <lineage>
        <taxon>Bacteria</taxon>
        <taxon>Bacillati</taxon>
        <taxon>Bacillota</taxon>
        <taxon>Negativicutes</taxon>
        <taxon>Selenomonadales</taxon>
        <taxon>Selenomonadaceae</taxon>
        <taxon>Selenomonas</taxon>
    </lineage>
</organism>